<dbReference type="AlphaFoldDB" id="A0A841PX90"/>
<dbReference type="Proteomes" id="UP000568839">
    <property type="component" value="Unassembled WGS sequence"/>
</dbReference>
<keyword evidence="2" id="KW-1133">Transmembrane helix</keyword>
<keyword evidence="2" id="KW-0472">Membrane</keyword>
<evidence type="ECO:0000256" key="1">
    <source>
        <dbReference type="SAM" id="MobiDB-lite"/>
    </source>
</evidence>
<reference evidence="4 5" key="1">
    <citation type="submission" date="2020-08" db="EMBL/GenBank/DDBJ databases">
        <title>Genomic Encyclopedia of Type Strains, Phase IV (KMG-IV): sequencing the most valuable type-strain genomes for metagenomic binning, comparative biology and taxonomic classification.</title>
        <authorList>
            <person name="Goeker M."/>
        </authorList>
    </citation>
    <scope>NUCLEOTIDE SEQUENCE [LARGE SCALE GENOMIC DNA]</scope>
    <source>
        <strain evidence="4 5">DSM 21769</strain>
    </source>
</reference>
<feature type="compositionally biased region" description="Acidic residues" evidence="1">
    <location>
        <begin position="129"/>
        <end position="150"/>
    </location>
</feature>
<dbReference type="Pfam" id="PF07423">
    <property type="entry name" value="DUF1510"/>
    <property type="match status" value="1"/>
</dbReference>
<organism evidence="4 5">
    <name type="scientific">Geomicrobium halophilum</name>
    <dbReference type="NCBI Taxonomy" id="549000"/>
    <lineage>
        <taxon>Bacteria</taxon>
        <taxon>Bacillati</taxon>
        <taxon>Bacillota</taxon>
        <taxon>Bacilli</taxon>
        <taxon>Bacillales</taxon>
        <taxon>Geomicrobium</taxon>
    </lineage>
</organism>
<dbReference type="EMBL" id="JACHHJ010000001">
    <property type="protein sequence ID" value="MBB6448575.1"/>
    <property type="molecule type" value="Genomic_DNA"/>
</dbReference>
<keyword evidence="2" id="KW-0812">Transmembrane</keyword>
<protein>
    <submittedName>
        <fullName evidence="4">Type IV secretory pathway VirB10-like protein</fullName>
    </submittedName>
</protein>
<evidence type="ECO:0000313" key="5">
    <source>
        <dbReference type="Proteomes" id="UP000568839"/>
    </source>
</evidence>
<feature type="region of interest" description="Disordered" evidence="1">
    <location>
        <begin position="52"/>
        <end position="180"/>
    </location>
</feature>
<proteinExistence type="predicted"/>
<sequence>MDGPNPNFQMESRKDLRKRKTMNRVLNISIGVVVVLIAFFLYALLFGDDGEPVADEDAVEEDNVEDDESEQDEDGFEVDSDQEAPAPEETPDIGGNEEDEENEGVNDDQNGTESEEGDEGINDGQNGTEPEEGDEEEEGQEEEQEEEQEESTGLSPPQSPPEDGDFEPIGTEQENFVDNFDSDSQNWTEMVMAMEYATGVPEEDWSHIEWLGGDGPGGAEGTFQHEDGSEYTVTMEWVDGEGWMPTNVE</sequence>
<accession>A0A841PX90</accession>
<evidence type="ECO:0000259" key="3">
    <source>
        <dbReference type="Pfam" id="PF07423"/>
    </source>
</evidence>
<dbReference type="InterPro" id="IPR009988">
    <property type="entry name" value="DUF1510"/>
</dbReference>
<dbReference type="RefSeq" id="WP_184402553.1">
    <property type="nucleotide sequence ID" value="NZ_JACHHJ010000001.1"/>
</dbReference>
<comment type="caution">
    <text evidence="4">The sequence shown here is derived from an EMBL/GenBank/DDBJ whole genome shotgun (WGS) entry which is preliminary data.</text>
</comment>
<feature type="domain" description="DUF1510" evidence="3">
    <location>
        <begin position="163"/>
        <end position="249"/>
    </location>
</feature>
<feature type="compositionally biased region" description="Acidic residues" evidence="1">
    <location>
        <begin position="52"/>
        <end position="82"/>
    </location>
</feature>
<gene>
    <name evidence="4" type="ORF">HNR44_000524</name>
</gene>
<evidence type="ECO:0000256" key="2">
    <source>
        <dbReference type="SAM" id="Phobius"/>
    </source>
</evidence>
<name>A0A841PX90_9BACL</name>
<feature type="compositionally biased region" description="Acidic residues" evidence="1">
    <location>
        <begin position="89"/>
        <end position="106"/>
    </location>
</feature>
<feature type="transmembrane region" description="Helical" evidence="2">
    <location>
        <begin position="25"/>
        <end position="45"/>
    </location>
</feature>
<keyword evidence="5" id="KW-1185">Reference proteome</keyword>
<evidence type="ECO:0000313" key="4">
    <source>
        <dbReference type="EMBL" id="MBB6448575.1"/>
    </source>
</evidence>